<accession>A0A1S1R4M6</accession>
<dbReference type="Proteomes" id="UP000179769">
    <property type="component" value="Unassembled WGS sequence"/>
</dbReference>
<organism evidence="1 2">
    <name type="scientific">Parafrankia soli</name>
    <dbReference type="NCBI Taxonomy" id="2599596"/>
    <lineage>
        <taxon>Bacteria</taxon>
        <taxon>Bacillati</taxon>
        <taxon>Actinomycetota</taxon>
        <taxon>Actinomycetes</taxon>
        <taxon>Frankiales</taxon>
        <taxon>Frankiaceae</taxon>
        <taxon>Parafrankia</taxon>
    </lineage>
</organism>
<keyword evidence="2" id="KW-1185">Reference proteome</keyword>
<dbReference type="RefSeq" id="WP_071060496.1">
    <property type="nucleotide sequence ID" value="NZ_MAXA01000060.1"/>
</dbReference>
<dbReference type="EMBL" id="MAXA01000060">
    <property type="protein sequence ID" value="OHV40866.1"/>
    <property type="molecule type" value="Genomic_DNA"/>
</dbReference>
<proteinExistence type="predicted"/>
<name>A0A1S1R4M6_9ACTN</name>
<sequence>MTDLPPGFRIVITNATCDHATTYVIQAEGEPTRTMDAVTQQAWAEHRRRLVEQHIRSAAREPEHDKPESWPAEIMTDYQRHIALRNATDPIPAYLRLFPEDQDAVEHALTTGNLASLRNLAHPVWQDGAYTYELRPDTHPAPHDLAIYANPSRHFVRPSRSAALRHRRTDRRFRWEFAGTLVQYPNGIERAGANPIDPPFTVGGRDFVAEMEDDSYYAVRATLNGQVIAQGKLHAQVGDAGYSELTPEDSDVLNVGNVDLIFALMALDDGEQDVQVTLIIEQTDPASGQP</sequence>
<evidence type="ECO:0000313" key="2">
    <source>
        <dbReference type="Proteomes" id="UP000179769"/>
    </source>
</evidence>
<dbReference type="AlphaFoldDB" id="A0A1S1R4M6"/>
<evidence type="ECO:0000313" key="1">
    <source>
        <dbReference type="EMBL" id="OHV40866.1"/>
    </source>
</evidence>
<protein>
    <submittedName>
        <fullName evidence="1">Uncharacterized protein</fullName>
    </submittedName>
</protein>
<reference evidence="2" key="1">
    <citation type="submission" date="2016-07" db="EMBL/GenBank/DDBJ databases">
        <title>Frankia sp. NRRL B-16219 Genome sequencing.</title>
        <authorList>
            <person name="Ghodhbane-Gtari F."/>
            <person name="Swanson E."/>
            <person name="Gueddou A."/>
            <person name="Louati M."/>
            <person name="Nouioui I."/>
            <person name="Hezbri K."/>
            <person name="Abebe-Akele F."/>
            <person name="Simpson S."/>
            <person name="Morris K."/>
            <person name="Thomas K."/>
            <person name="Gtari M."/>
            <person name="Tisa L.S."/>
        </authorList>
    </citation>
    <scope>NUCLEOTIDE SEQUENCE [LARGE SCALE GENOMIC DNA]</scope>
    <source>
        <strain evidence="2">NRRL B-16219</strain>
    </source>
</reference>
<dbReference type="OrthoDB" id="9981940at2"/>
<gene>
    <name evidence="1" type="ORF">BBK14_32330</name>
</gene>
<comment type="caution">
    <text evidence="1">The sequence shown here is derived from an EMBL/GenBank/DDBJ whole genome shotgun (WGS) entry which is preliminary data.</text>
</comment>